<proteinExistence type="predicted"/>
<keyword evidence="1" id="KW-1133">Transmembrane helix</keyword>
<feature type="transmembrane region" description="Helical" evidence="1">
    <location>
        <begin position="6"/>
        <end position="30"/>
    </location>
</feature>
<organism evidence="2 3">
    <name type="scientific">Paracidobacterium acidisoli</name>
    <dbReference type="NCBI Taxonomy" id="2303751"/>
    <lineage>
        <taxon>Bacteria</taxon>
        <taxon>Pseudomonadati</taxon>
        <taxon>Acidobacteriota</taxon>
        <taxon>Terriglobia</taxon>
        <taxon>Terriglobales</taxon>
        <taxon>Acidobacteriaceae</taxon>
        <taxon>Paracidobacterium</taxon>
    </lineage>
</organism>
<evidence type="ECO:0000313" key="2">
    <source>
        <dbReference type="EMBL" id="RFU16013.1"/>
    </source>
</evidence>
<accession>A0A372IN50</accession>
<keyword evidence="1" id="KW-0472">Membrane</keyword>
<reference evidence="2 3" key="1">
    <citation type="submission" date="2018-08" db="EMBL/GenBank/DDBJ databases">
        <title>Acidipila sp. 4G-K13, an acidobacterium isolated from forest soil.</title>
        <authorList>
            <person name="Gao Z.-H."/>
            <person name="Qiu L.-H."/>
        </authorList>
    </citation>
    <scope>NUCLEOTIDE SEQUENCE [LARGE SCALE GENOMIC DNA]</scope>
    <source>
        <strain evidence="2 3">4G-K13</strain>
    </source>
</reference>
<dbReference type="Proteomes" id="UP000264702">
    <property type="component" value="Unassembled WGS sequence"/>
</dbReference>
<comment type="caution">
    <text evidence="2">The sequence shown here is derived from an EMBL/GenBank/DDBJ whole genome shotgun (WGS) entry which is preliminary data.</text>
</comment>
<dbReference type="RefSeq" id="WP_117299938.1">
    <property type="nucleotide sequence ID" value="NZ_QVQT02000004.1"/>
</dbReference>
<keyword evidence="1" id="KW-0812">Transmembrane</keyword>
<evidence type="ECO:0000256" key="1">
    <source>
        <dbReference type="SAM" id="Phobius"/>
    </source>
</evidence>
<protein>
    <submittedName>
        <fullName evidence="2">Uncharacterized protein</fullName>
    </submittedName>
</protein>
<keyword evidence="3" id="KW-1185">Reference proteome</keyword>
<dbReference type="AlphaFoldDB" id="A0A372IN50"/>
<sequence>MDIFITMMWGFCFGLFFGVGCALAVMYSIYNGGYRTAVADSLREQKSDRYRHWLPWAEKKLEKEALAKPPAEGVNR</sequence>
<name>A0A372IN50_9BACT</name>
<evidence type="ECO:0000313" key="3">
    <source>
        <dbReference type="Proteomes" id="UP000264702"/>
    </source>
</evidence>
<gene>
    <name evidence="2" type="ORF">D0Y96_11285</name>
</gene>
<dbReference type="EMBL" id="QVQT01000004">
    <property type="protein sequence ID" value="RFU16013.1"/>
    <property type="molecule type" value="Genomic_DNA"/>
</dbReference>